<name>C6H7D2_AJECH</name>
<feature type="compositionally biased region" description="Basic and acidic residues" evidence="1">
    <location>
        <begin position="182"/>
        <end position="191"/>
    </location>
</feature>
<dbReference type="STRING" id="544712.C6H7D2"/>
<gene>
    <name evidence="3" type="ORF">HCDG_02333</name>
</gene>
<dbReference type="EMBL" id="GG692420">
    <property type="protein sequence ID" value="EER44303.1"/>
    <property type="molecule type" value="Genomic_DNA"/>
</dbReference>
<organism evidence="3 4">
    <name type="scientific">Ajellomyces capsulatus (strain H143)</name>
    <name type="common">Darling's disease fungus</name>
    <name type="synonym">Histoplasma capsulatum</name>
    <dbReference type="NCBI Taxonomy" id="544712"/>
    <lineage>
        <taxon>Eukaryota</taxon>
        <taxon>Fungi</taxon>
        <taxon>Dikarya</taxon>
        <taxon>Ascomycota</taxon>
        <taxon>Pezizomycotina</taxon>
        <taxon>Eurotiomycetes</taxon>
        <taxon>Eurotiomycetidae</taxon>
        <taxon>Onygenales</taxon>
        <taxon>Ajellomycetaceae</taxon>
        <taxon>Histoplasma</taxon>
    </lineage>
</organism>
<dbReference type="SUPFAM" id="SSF46565">
    <property type="entry name" value="Chaperone J-domain"/>
    <property type="match status" value="1"/>
</dbReference>
<dbReference type="PANTHER" id="PTHR43908">
    <property type="entry name" value="AT29763P-RELATED"/>
    <property type="match status" value="1"/>
</dbReference>
<evidence type="ECO:0000313" key="4">
    <source>
        <dbReference type="Proteomes" id="UP000002624"/>
    </source>
</evidence>
<sequence>MKEPEEIDCYRVLKVSKGATLLDIKKSYRKRILETHPDKNPGAETAPFVKVQSAWEILSNASKRYCFDCKYDRIKREWDKYEEVCVRSKTTTGTQKPYTEKDVREILERLRRRNEEADALRKREDERRAREKRQQEEERRKMEERRKKEEQERKRDENKYPRNQDTFDFRDMRDVLDDIEGLRRGRAEKPRATRLPTPSPRRNDRSYCHHDRWWPYVYGAGSCQYCDRYCPHYLLGCPSCDARACVPCKIRETSY</sequence>
<dbReference type="OMA" id="ACVPCKI"/>
<dbReference type="PANTHER" id="PTHR43908:SF3">
    <property type="entry name" value="AT29763P-RELATED"/>
    <property type="match status" value="1"/>
</dbReference>
<dbReference type="SMART" id="SM00271">
    <property type="entry name" value="DnaJ"/>
    <property type="match status" value="1"/>
</dbReference>
<dbReference type="OrthoDB" id="442087at2759"/>
<protein>
    <recommendedName>
        <fullName evidence="2">J domain-containing protein</fullName>
    </recommendedName>
</protein>
<evidence type="ECO:0000256" key="1">
    <source>
        <dbReference type="SAM" id="MobiDB-lite"/>
    </source>
</evidence>
<dbReference type="HOGENOM" id="CLU_1089767_0_0_1"/>
<feature type="domain" description="J" evidence="2">
    <location>
        <begin position="8"/>
        <end position="82"/>
    </location>
</feature>
<dbReference type="PRINTS" id="PR00625">
    <property type="entry name" value="JDOMAIN"/>
</dbReference>
<dbReference type="Proteomes" id="UP000002624">
    <property type="component" value="Unassembled WGS sequence"/>
</dbReference>
<dbReference type="GO" id="GO:0030544">
    <property type="term" value="F:Hsp70 protein binding"/>
    <property type="evidence" value="ECO:0007669"/>
    <property type="project" value="TreeGrafter"/>
</dbReference>
<feature type="region of interest" description="Disordered" evidence="1">
    <location>
        <begin position="118"/>
        <end position="167"/>
    </location>
</feature>
<dbReference type="GO" id="GO:0005789">
    <property type="term" value="C:endoplasmic reticulum membrane"/>
    <property type="evidence" value="ECO:0007669"/>
    <property type="project" value="TreeGrafter"/>
</dbReference>
<evidence type="ECO:0000259" key="2">
    <source>
        <dbReference type="PROSITE" id="PS50076"/>
    </source>
</evidence>
<feature type="region of interest" description="Disordered" evidence="1">
    <location>
        <begin position="182"/>
        <end position="202"/>
    </location>
</feature>
<dbReference type="CDD" id="cd06257">
    <property type="entry name" value="DnaJ"/>
    <property type="match status" value="1"/>
</dbReference>
<dbReference type="InterPro" id="IPR051100">
    <property type="entry name" value="DnaJ_subfamily_B/C"/>
</dbReference>
<dbReference type="VEuPathDB" id="FungiDB:HCDG_02333"/>
<dbReference type="InterPro" id="IPR018253">
    <property type="entry name" value="DnaJ_domain_CS"/>
</dbReference>
<dbReference type="Gene3D" id="1.10.287.110">
    <property type="entry name" value="DnaJ domain"/>
    <property type="match status" value="1"/>
</dbReference>
<evidence type="ECO:0000313" key="3">
    <source>
        <dbReference type="EMBL" id="EER44303.1"/>
    </source>
</evidence>
<reference evidence="4" key="1">
    <citation type="submission" date="2009-05" db="EMBL/GenBank/DDBJ databases">
        <title>The genome sequence of Ajellomyces capsulatus strain H143.</title>
        <authorList>
            <person name="Champion M."/>
            <person name="Cuomo C.A."/>
            <person name="Ma L.-J."/>
            <person name="Henn M.R."/>
            <person name="Sil A."/>
            <person name="Goldman B."/>
            <person name="Young S.K."/>
            <person name="Kodira C.D."/>
            <person name="Zeng Q."/>
            <person name="Koehrsen M."/>
            <person name="Alvarado L."/>
            <person name="Berlin A.M."/>
            <person name="Borenstein D."/>
            <person name="Chen Z."/>
            <person name="Engels R."/>
            <person name="Freedman E."/>
            <person name="Gellesch M."/>
            <person name="Goldberg J."/>
            <person name="Griggs A."/>
            <person name="Gujja S."/>
            <person name="Heiman D.I."/>
            <person name="Hepburn T.A."/>
            <person name="Howarth C."/>
            <person name="Jen D."/>
            <person name="Larson L."/>
            <person name="Lewis B."/>
            <person name="Mehta T."/>
            <person name="Park D."/>
            <person name="Pearson M."/>
            <person name="Roberts A."/>
            <person name="Saif S."/>
            <person name="Shea T.D."/>
            <person name="Shenoy N."/>
            <person name="Sisk P."/>
            <person name="Stolte C."/>
            <person name="Sykes S."/>
            <person name="Walk T."/>
            <person name="White J."/>
            <person name="Yandava C."/>
            <person name="Klein B."/>
            <person name="McEwen J.G."/>
            <person name="Puccia R."/>
            <person name="Goldman G.H."/>
            <person name="Felipe M.S."/>
            <person name="Nino-Vega G."/>
            <person name="San-Blas G."/>
            <person name="Taylor J.W."/>
            <person name="Mendoza L."/>
            <person name="Galagan J.E."/>
            <person name="Nusbaum C."/>
            <person name="Birren B.W."/>
        </authorList>
    </citation>
    <scope>NUCLEOTIDE SEQUENCE [LARGE SCALE GENOMIC DNA]</scope>
    <source>
        <strain evidence="4">H143</strain>
    </source>
</reference>
<proteinExistence type="predicted"/>
<dbReference type="Pfam" id="PF00226">
    <property type="entry name" value="DnaJ"/>
    <property type="match status" value="1"/>
</dbReference>
<dbReference type="InterPro" id="IPR036869">
    <property type="entry name" value="J_dom_sf"/>
</dbReference>
<dbReference type="GO" id="GO:0071218">
    <property type="term" value="P:cellular response to misfolded protein"/>
    <property type="evidence" value="ECO:0007669"/>
    <property type="project" value="TreeGrafter"/>
</dbReference>
<accession>C6H7D2</accession>
<dbReference type="PROSITE" id="PS50076">
    <property type="entry name" value="DNAJ_2"/>
    <property type="match status" value="1"/>
</dbReference>
<dbReference type="InterPro" id="IPR001623">
    <property type="entry name" value="DnaJ_domain"/>
</dbReference>
<dbReference type="PROSITE" id="PS00636">
    <property type="entry name" value="DNAJ_1"/>
    <property type="match status" value="1"/>
</dbReference>
<dbReference type="AlphaFoldDB" id="C6H7D2"/>